<accession>A0ABN8GHR7</accession>
<gene>
    <name evidence="1" type="ORF">PAECIP111893_02761</name>
</gene>
<comment type="caution">
    <text evidence="1">The sequence shown here is derived from an EMBL/GenBank/DDBJ whole genome shotgun (WGS) entry which is preliminary data.</text>
</comment>
<evidence type="ECO:0000313" key="1">
    <source>
        <dbReference type="EMBL" id="CAH1207708.1"/>
    </source>
</evidence>
<name>A0ABN8GHR7_9BACL</name>
<proteinExistence type="predicted"/>
<dbReference type="EMBL" id="CAKMMF010000014">
    <property type="protein sequence ID" value="CAH1207708.1"/>
    <property type="molecule type" value="Genomic_DNA"/>
</dbReference>
<organism evidence="1 2">
    <name type="scientific">Paenibacillus plantiphilus</name>
    <dbReference type="NCBI Taxonomy" id="2905650"/>
    <lineage>
        <taxon>Bacteria</taxon>
        <taxon>Bacillati</taxon>
        <taxon>Bacillota</taxon>
        <taxon>Bacilli</taxon>
        <taxon>Bacillales</taxon>
        <taxon>Paenibacillaceae</taxon>
        <taxon>Paenibacillus</taxon>
    </lineage>
</organism>
<protein>
    <submittedName>
        <fullName evidence="1">Uncharacterized protein</fullName>
    </submittedName>
</protein>
<evidence type="ECO:0000313" key="2">
    <source>
        <dbReference type="Proteomes" id="UP000838686"/>
    </source>
</evidence>
<dbReference type="RefSeq" id="WP_236343070.1">
    <property type="nucleotide sequence ID" value="NZ_CAKMMF010000014.1"/>
</dbReference>
<sequence>MKPLSILLFFLIVAIPLAFIHDTKQTFHDGNESMYKLYSDAFQSAVDDTSYYLSQLEAQQNKSNIHYAGAKKLGFGEEALGVFYHNLAMKFGVGGNSVERQNLMMHIPAMVFLHYDGYVLVTLEDPSGKELRPVIWPIRPYTYKLSNGNTVYFTLDEHAVVYNKPANQFVKGKHNELAAQLGAGFGQLSDELVFKQIRQNAIASNLEKDLAGAVNRHMELVRRMGLNIKFSLPRGLNEQSFQNVGMIAFMQGYPLPGGERLDAFSYGGGAVVQRKQLIGVFDSVSQQFKAYPNTCAPIGLNTVEVFYDPEEAASKGYFIQDCP</sequence>
<keyword evidence="2" id="KW-1185">Reference proteome</keyword>
<reference evidence="1" key="1">
    <citation type="submission" date="2022-01" db="EMBL/GenBank/DDBJ databases">
        <authorList>
            <person name="Criscuolo A."/>
        </authorList>
    </citation>
    <scope>NUCLEOTIDE SEQUENCE</scope>
    <source>
        <strain evidence="1">CIP111893</strain>
    </source>
</reference>
<dbReference type="Proteomes" id="UP000838686">
    <property type="component" value="Unassembled WGS sequence"/>
</dbReference>